<dbReference type="PANTHER" id="PTHR41521:SF4">
    <property type="entry name" value="BLR0684 PROTEIN"/>
    <property type="match status" value="1"/>
</dbReference>
<dbReference type="Gene3D" id="3.30.70.100">
    <property type="match status" value="1"/>
</dbReference>
<keyword evidence="3" id="KW-1185">Reference proteome</keyword>
<comment type="caution">
    <text evidence="2">The sequence shown here is derived from an EMBL/GenBank/DDBJ whole genome shotgun (WGS) entry which is preliminary data.</text>
</comment>
<dbReference type="Proteomes" id="UP000298133">
    <property type="component" value="Unassembled WGS sequence"/>
</dbReference>
<name>A0A4Y8UGM7_9GAMM</name>
<dbReference type="EMBL" id="SPIA01000003">
    <property type="protein sequence ID" value="TFH67568.1"/>
    <property type="molecule type" value="Genomic_DNA"/>
</dbReference>
<organism evidence="2 3">
    <name type="scientific">Gammaproteobacteria bacterium LSUCC0057</name>
    <dbReference type="NCBI Taxonomy" id="2559237"/>
    <lineage>
        <taxon>Bacteria</taxon>
        <taxon>Pseudomonadati</taxon>
        <taxon>Pseudomonadota</taxon>
        <taxon>Gammaproteobacteria</taxon>
        <taxon>Cellvibrionales</taxon>
        <taxon>Porticoccaceae</taxon>
        <taxon>SAR92 clade</taxon>
    </lineage>
</organism>
<dbReference type="SUPFAM" id="SSF54909">
    <property type="entry name" value="Dimeric alpha+beta barrel"/>
    <property type="match status" value="1"/>
</dbReference>
<evidence type="ECO:0000259" key="1">
    <source>
        <dbReference type="Pfam" id="PF07045"/>
    </source>
</evidence>
<evidence type="ECO:0000313" key="2">
    <source>
        <dbReference type="EMBL" id="TFH67568.1"/>
    </source>
</evidence>
<dbReference type="PANTHER" id="PTHR41521">
    <property type="match status" value="1"/>
</dbReference>
<dbReference type="Pfam" id="PF07045">
    <property type="entry name" value="DUF1330"/>
    <property type="match status" value="1"/>
</dbReference>
<dbReference type="InterPro" id="IPR010753">
    <property type="entry name" value="DUF1330"/>
</dbReference>
<sequence length="96" mass="10767">MSAFILMEIDIHDMAGYSAYPPKVWPLIAKHGGKITHRISDFEVMEGDWSPKRVLLAEFPDKAAAKAFLADPEYLPFKKIRLDTATSNIVIGDSEM</sequence>
<proteinExistence type="predicted"/>
<gene>
    <name evidence="2" type="ORF">E3W66_08865</name>
</gene>
<accession>A0A4Y8UGM7</accession>
<protein>
    <submittedName>
        <fullName evidence="2">DUF1330 domain-containing protein</fullName>
    </submittedName>
</protein>
<dbReference type="OrthoDB" id="9806380at2"/>
<reference evidence="2 3" key="1">
    <citation type="submission" date="2019-03" db="EMBL/GenBank/DDBJ databases">
        <title>Draft genome of Gammaproteobacteria bacterium LSUCC0057, a member of the SAR92 clade.</title>
        <authorList>
            <person name="Lanclos V.C."/>
            <person name="Doiron C."/>
            <person name="Henson M.W."/>
            <person name="Thrash J.C."/>
        </authorList>
    </citation>
    <scope>NUCLEOTIDE SEQUENCE [LARGE SCALE GENOMIC DNA]</scope>
    <source>
        <strain evidence="2 3">LSUCC0057</strain>
    </source>
</reference>
<evidence type="ECO:0000313" key="3">
    <source>
        <dbReference type="Proteomes" id="UP000298133"/>
    </source>
</evidence>
<feature type="domain" description="DUF1330" evidence="1">
    <location>
        <begin position="2"/>
        <end position="91"/>
    </location>
</feature>
<dbReference type="AlphaFoldDB" id="A0A4Y8UGM7"/>
<dbReference type="InterPro" id="IPR011008">
    <property type="entry name" value="Dimeric_a/b-barrel"/>
</dbReference>